<dbReference type="InterPro" id="IPR036770">
    <property type="entry name" value="Ankyrin_rpt-contain_sf"/>
</dbReference>
<evidence type="ECO:0000313" key="6">
    <source>
        <dbReference type="Proteomes" id="UP001152592"/>
    </source>
</evidence>
<dbReference type="OrthoDB" id="2213137at2759"/>
<evidence type="ECO:0000313" key="5">
    <source>
        <dbReference type="EMBL" id="CAG8262934.1"/>
    </source>
</evidence>
<dbReference type="SUPFAM" id="SSF48403">
    <property type="entry name" value="Ankyrin repeat"/>
    <property type="match status" value="1"/>
</dbReference>
<keyword evidence="1" id="KW-0677">Repeat</keyword>
<dbReference type="EMBL" id="CAJVPD010000042">
    <property type="protein sequence ID" value="CAG8262934.1"/>
    <property type="molecule type" value="Genomic_DNA"/>
</dbReference>
<evidence type="ECO:0000256" key="4">
    <source>
        <dbReference type="SAM" id="MobiDB-lite"/>
    </source>
</evidence>
<evidence type="ECO:0000256" key="2">
    <source>
        <dbReference type="ARBA" id="ARBA00023043"/>
    </source>
</evidence>
<organism evidence="5 6">
    <name type="scientific">Penicillium salamii</name>
    <dbReference type="NCBI Taxonomy" id="1612424"/>
    <lineage>
        <taxon>Eukaryota</taxon>
        <taxon>Fungi</taxon>
        <taxon>Dikarya</taxon>
        <taxon>Ascomycota</taxon>
        <taxon>Pezizomycotina</taxon>
        <taxon>Eurotiomycetes</taxon>
        <taxon>Eurotiomycetidae</taxon>
        <taxon>Eurotiales</taxon>
        <taxon>Aspergillaceae</taxon>
        <taxon>Penicillium</taxon>
    </lineage>
</organism>
<proteinExistence type="predicted"/>
<dbReference type="AlphaFoldDB" id="A0A9W4N5Q8"/>
<dbReference type="PROSITE" id="PS50088">
    <property type="entry name" value="ANK_REPEAT"/>
    <property type="match status" value="1"/>
</dbReference>
<feature type="repeat" description="ANK" evidence="3">
    <location>
        <begin position="16"/>
        <end position="48"/>
    </location>
</feature>
<dbReference type="Gene3D" id="1.25.40.20">
    <property type="entry name" value="Ankyrin repeat-containing domain"/>
    <property type="match status" value="1"/>
</dbReference>
<keyword evidence="2 3" id="KW-0040">ANK repeat</keyword>
<dbReference type="PROSITE" id="PS50297">
    <property type="entry name" value="ANK_REP_REGION"/>
    <property type="match status" value="1"/>
</dbReference>
<name>A0A9W4N5Q8_9EURO</name>
<feature type="compositionally biased region" description="Polar residues" evidence="4">
    <location>
        <begin position="82"/>
        <end position="91"/>
    </location>
</feature>
<dbReference type="InterPro" id="IPR002110">
    <property type="entry name" value="Ankyrin_rpt"/>
</dbReference>
<protein>
    <recommendedName>
        <fullName evidence="7">Ankyrin repeat-containing domain-containing protein</fullName>
    </recommendedName>
</protein>
<evidence type="ECO:0000256" key="3">
    <source>
        <dbReference type="PROSITE-ProRule" id="PRU00023"/>
    </source>
</evidence>
<comment type="caution">
    <text evidence="5">The sequence shown here is derived from an EMBL/GenBank/DDBJ whole genome shotgun (WGS) entry which is preliminary data.</text>
</comment>
<accession>A0A9W4N5Q8</accession>
<feature type="region of interest" description="Disordered" evidence="4">
    <location>
        <begin position="82"/>
        <end position="103"/>
    </location>
</feature>
<evidence type="ECO:0008006" key="7">
    <source>
        <dbReference type="Google" id="ProtNLM"/>
    </source>
</evidence>
<dbReference type="Pfam" id="PF12796">
    <property type="entry name" value="Ank_2"/>
    <property type="match status" value="1"/>
</dbReference>
<gene>
    <name evidence="5" type="ORF">PSALAMII_LOCUS986</name>
</gene>
<evidence type="ECO:0000256" key="1">
    <source>
        <dbReference type="ARBA" id="ARBA00022737"/>
    </source>
</evidence>
<sequence>MLLLDKGADVNADGGKYGNALQAASAEGHRAIVTLLLDKGADVNADGGKYGNAIQAASAEGHQEIVTLLQTRGAITLSSKWSSASIPTNSAKRPRLMELEHSD</sequence>
<dbReference type="Proteomes" id="UP001152592">
    <property type="component" value="Unassembled WGS sequence"/>
</dbReference>
<dbReference type="PANTHER" id="PTHR24171">
    <property type="entry name" value="ANKYRIN REPEAT DOMAIN-CONTAINING PROTEIN 39-RELATED"/>
    <property type="match status" value="1"/>
</dbReference>
<reference evidence="5" key="1">
    <citation type="submission" date="2021-07" db="EMBL/GenBank/DDBJ databases">
        <authorList>
            <person name="Branca A.L. A."/>
        </authorList>
    </citation>
    <scope>NUCLEOTIDE SEQUENCE</scope>
</reference>